<sequence>MESGGPVFEESFPQSHQVERAHWNNVEQPGLTYGGLNYGGDLNYTSLLGAAMASGSSPMQGSLAPGGQGNNSEQPTPYNADQFPGVN</sequence>
<keyword evidence="3" id="KW-1185">Reference proteome</keyword>
<protein>
    <submittedName>
        <fullName evidence="2">Uncharacterized protein</fullName>
    </submittedName>
</protein>
<evidence type="ECO:0000256" key="1">
    <source>
        <dbReference type="SAM" id="MobiDB-lite"/>
    </source>
</evidence>
<reference evidence="2" key="1">
    <citation type="submission" date="2022-10" db="EMBL/GenBank/DDBJ databases">
        <authorList>
            <person name="Hyden B.L."/>
            <person name="Feng K."/>
            <person name="Yates T."/>
            <person name="Jawdy S."/>
            <person name="Smart L.B."/>
            <person name="Muchero W."/>
        </authorList>
    </citation>
    <scope>NUCLEOTIDE SEQUENCE</scope>
    <source>
        <tissue evidence="2">Shoot tip</tissue>
    </source>
</reference>
<reference evidence="2" key="2">
    <citation type="journal article" date="2023" name="Int. J. Mol. Sci.">
        <title>De Novo Assembly and Annotation of 11 Diverse Shrub Willow (Salix) Genomes Reveals Novel Gene Organization in Sex-Linked Regions.</title>
        <authorList>
            <person name="Hyden B."/>
            <person name="Feng K."/>
            <person name="Yates T.B."/>
            <person name="Jawdy S."/>
            <person name="Cereghino C."/>
            <person name="Smart L.B."/>
            <person name="Muchero W."/>
        </authorList>
    </citation>
    <scope>NUCLEOTIDE SEQUENCE</scope>
    <source>
        <tissue evidence="2">Shoot tip</tissue>
    </source>
</reference>
<dbReference type="Proteomes" id="UP001141253">
    <property type="component" value="Chromosome 14"/>
</dbReference>
<feature type="compositionally biased region" description="Polar residues" evidence="1">
    <location>
        <begin position="70"/>
        <end position="79"/>
    </location>
</feature>
<name>A0ABQ9A845_9ROSI</name>
<gene>
    <name evidence="2" type="ORF">OIU77_010059</name>
</gene>
<evidence type="ECO:0000313" key="2">
    <source>
        <dbReference type="EMBL" id="KAJ6328289.1"/>
    </source>
</evidence>
<dbReference type="EMBL" id="JAPFFI010000022">
    <property type="protein sequence ID" value="KAJ6328289.1"/>
    <property type="molecule type" value="Genomic_DNA"/>
</dbReference>
<feature type="region of interest" description="Disordered" evidence="1">
    <location>
        <begin position="53"/>
        <end position="87"/>
    </location>
</feature>
<comment type="caution">
    <text evidence="2">The sequence shown here is derived from an EMBL/GenBank/DDBJ whole genome shotgun (WGS) entry which is preliminary data.</text>
</comment>
<organism evidence="2 3">
    <name type="scientific">Salix suchowensis</name>
    <dbReference type="NCBI Taxonomy" id="1278906"/>
    <lineage>
        <taxon>Eukaryota</taxon>
        <taxon>Viridiplantae</taxon>
        <taxon>Streptophyta</taxon>
        <taxon>Embryophyta</taxon>
        <taxon>Tracheophyta</taxon>
        <taxon>Spermatophyta</taxon>
        <taxon>Magnoliopsida</taxon>
        <taxon>eudicotyledons</taxon>
        <taxon>Gunneridae</taxon>
        <taxon>Pentapetalae</taxon>
        <taxon>rosids</taxon>
        <taxon>fabids</taxon>
        <taxon>Malpighiales</taxon>
        <taxon>Salicaceae</taxon>
        <taxon>Saliceae</taxon>
        <taxon>Salix</taxon>
    </lineage>
</organism>
<feature type="compositionally biased region" description="Low complexity" evidence="1">
    <location>
        <begin position="53"/>
        <end position="62"/>
    </location>
</feature>
<proteinExistence type="predicted"/>
<evidence type="ECO:0000313" key="3">
    <source>
        <dbReference type="Proteomes" id="UP001141253"/>
    </source>
</evidence>
<accession>A0ABQ9A845</accession>